<reference evidence="1" key="1">
    <citation type="submission" date="2019-08" db="EMBL/GenBank/DDBJ databases">
        <authorList>
            <person name="Kucharzyk K."/>
            <person name="Murdoch R.W."/>
            <person name="Higgins S."/>
            <person name="Loffler F."/>
        </authorList>
    </citation>
    <scope>NUCLEOTIDE SEQUENCE</scope>
</reference>
<accession>A0A645H1P8</accession>
<dbReference type="AlphaFoldDB" id="A0A645H1P8"/>
<comment type="caution">
    <text evidence="1">The sequence shown here is derived from an EMBL/GenBank/DDBJ whole genome shotgun (WGS) entry which is preliminary data.</text>
</comment>
<sequence length="121" mass="14534">MIPFLQELNKEFKKVCPESYLEYNASQNVVYPYLTYTFNGEDLEVQEGFYIDVEVFDNCGANTFNLEVLTHNLKKHFKDNVILNDDVLLQFEYMTSKTIPTTSNEIRRRWIQLYCKVDWRR</sequence>
<gene>
    <name evidence="1" type="ORF">SDC9_179884</name>
</gene>
<evidence type="ECO:0008006" key="2">
    <source>
        <dbReference type="Google" id="ProtNLM"/>
    </source>
</evidence>
<dbReference type="EMBL" id="VSSQ01084399">
    <property type="protein sequence ID" value="MPN32406.1"/>
    <property type="molecule type" value="Genomic_DNA"/>
</dbReference>
<proteinExistence type="predicted"/>
<protein>
    <recommendedName>
        <fullName evidence="2">DUF3168 domain-containing protein</fullName>
    </recommendedName>
</protein>
<evidence type="ECO:0000313" key="1">
    <source>
        <dbReference type="EMBL" id="MPN32406.1"/>
    </source>
</evidence>
<organism evidence="1">
    <name type="scientific">bioreactor metagenome</name>
    <dbReference type="NCBI Taxonomy" id="1076179"/>
    <lineage>
        <taxon>unclassified sequences</taxon>
        <taxon>metagenomes</taxon>
        <taxon>ecological metagenomes</taxon>
    </lineage>
</organism>
<name>A0A645H1P8_9ZZZZ</name>